<feature type="transmembrane region" description="Helical" evidence="6">
    <location>
        <begin position="213"/>
        <end position="232"/>
    </location>
</feature>
<evidence type="ECO:0000256" key="2">
    <source>
        <dbReference type="ARBA" id="ARBA00006528"/>
    </source>
</evidence>
<feature type="transmembrane region" description="Helical" evidence="6">
    <location>
        <begin position="120"/>
        <end position="140"/>
    </location>
</feature>
<dbReference type="EMBL" id="BLLK01000022">
    <property type="protein sequence ID" value="GFH46998.1"/>
    <property type="molecule type" value="Genomic_DNA"/>
</dbReference>
<dbReference type="GO" id="GO:0016020">
    <property type="term" value="C:membrane"/>
    <property type="evidence" value="ECO:0007669"/>
    <property type="project" value="UniProtKB-SubCell"/>
</dbReference>
<feature type="transmembrane region" description="Helical" evidence="6">
    <location>
        <begin position="88"/>
        <end position="114"/>
    </location>
</feature>
<gene>
    <name evidence="7" type="ORF">CTEN210_03473</name>
</gene>
<feature type="transmembrane region" description="Helical" evidence="6">
    <location>
        <begin position="147"/>
        <end position="170"/>
    </location>
</feature>
<sequence length="341" mass="35893">MMSSEQNYNSSSNENKRDKSLASLSKRFCKLSPLWTFISAAVALKYSSIVEGTIGSISIMQKALTILMLAMGLTITPNDISKAIQKPYVVGLNILLCFGMMPVLSMLISFILGLDQAQSAGLILLGCVSGGQASNLFTLLAGGDVALSVVCTLSTTLLGVLLTPLSVQLFLNCFVEVDGVGVLKSVSNLVLFPLLAGLSLGKIKPSLVKRLEPICPPIGVLATLVLVAGGASNSASFLARSDSIKIILASCLLPLLGGGIAWILSYMKVNEKIKISEEASRRALVIEVLSKSPTLSYVLAVKHFGRSAAFIPAAAMISLAILGALVATVWAAVDPIEKYEM</sequence>
<dbReference type="Proteomes" id="UP001054902">
    <property type="component" value="Unassembled WGS sequence"/>
</dbReference>
<dbReference type="Gene3D" id="1.20.1530.20">
    <property type="match status" value="1"/>
</dbReference>
<evidence type="ECO:0000313" key="7">
    <source>
        <dbReference type="EMBL" id="GFH46998.1"/>
    </source>
</evidence>
<feature type="transmembrane region" description="Helical" evidence="6">
    <location>
        <begin position="309"/>
        <end position="333"/>
    </location>
</feature>
<evidence type="ECO:0000256" key="6">
    <source>
        <dbReference type="SAM" id="Phobius"/>
    </source>
</evidence>
<dbReference type="PANTHER" id="PTHR10361">
    <property type="entry name" value="SODIUM-BILE ACID COTRANSPORTER"/>
    <property type="match status" value="1"/>
</dbReference>
<feature type="transmembrane region" description="Helical" evidence="6">
    <location>
        <begin position="244"/>
        <end position="264"/>
    </location>
</feature>
<dbReference type="InterPro" id="IPR038770">
    <property type="entry name" value="Na+/solute_symporter_sf"/>
</dbReference>
<evidence type="ECO:0000313" key="8">
    <source>
        <dbReference type="Proteomes" id="UP001054902"/>
    </source>
</evidence>
<evidence type="ECO:0000256" key="4">
    <source>
        <dbReference type="ARBA" id="ARBA00022989"/>
    </source>
</evidence>
<name>A0AAD3H1U1_9STRA</name>
<dbReference type="PANTHER" id="PTHR10361:SF30">
    <property type="entry name" value="SODIUM_METABOLITE COTRANSPORTER BASS6, CHLOROPLASTIC-RELATED"/>
    <property type="match status" value="1"/>
</dbReference>
<dbReference type="AlphaFoldDB" id="A0AAD3H1U1"/>
<protein>
    <submittedName>
        <fullName evidence="7">Sodium symporter</fullName>
    </submittedName>
</protein>
<evidence type="ECO:0000256" key="3">
    <source>
        <dbReference type="ARBA" id="ARBA00022692"/>
    </source>
</evidence>
<comment type="similarity">
    <text evidence="2">Belongs to the bile acid:sodium symporter (BASS) (TC 2.A.28) family.</text>
</comment>
<feature type="transmembrane region" description="Helical" evidence="6">
    <location>
        <begin position="182"/>
        <end position="201"/>
    </location>
</feature>
<comment type="subcellular location">
    <subcellularLocation>
        <location evidence="1">Membrane</location>
        <topology evidence="1">Multi-pass membrane protein</topology>
    </subcellularLocation>
</comment>
<comment type="caution">
    <text evidence="7">The sequence shown here is derived from an EMBL/GenBank/DDBJ whole genome shotgun (WGS) entry which is preliminary data.</text>
</comment>
<dbReference type="InterPro" id="IPR004710">
    <property type="entry name" value="Bilac:Na_transpt"/>
</dbReference>
<proteinExistence type="inferred from homology"/>
<organism evidence="7 8">
    <name type="scientific">Chaetoceros tenuissimus</name>
    <dbReference type="NCBI Taxonomy" id="426638"/>
    <lineage>
        <taxon>Eukaryota</taxon>
        <taxon>Sar</taxon>
        <taxon>Stramenopiles</taxon>
        <taxon>Ochrophyta</taxon>
        <taxon>Bacillariophyta</taxon>
        <taxon>Coscinodiscophyceae</taxon>
        <taxon>Chaetocerotophycidae</taxon>
        <taxon>Chaetocerotales</taxon>
        <taxon>Chaetocerotaceae</taxon>
        <taxon>Chaetoceros</taxon>
    </lineage>
</organism>
<keyword evidence="4 6" id="KW-1133">Transmembrane helix</keyword>
<evidence type="ECO:0000256" key="1">
    <source>
        <dbReference type="ARBA" id="ARBA00004141"/>
    </source>
</evidence>
<keyword evidence="8" id="KW-1185">Reference proteome</keyword>
<dbReference type="Pfam" id="PF01758">
    <property type="entry name" value="SBF"/>
    <property type="match status" value="1"/>
</dbReference>
<evidence type="ECO:0000256" key="5">
    <source>
        <dbReference type="ARBA" id="ARBA00023136"/>
    </source>
</evidence>
<accession>A0AAD3H1U1</accession>
<reference evidence="7 8" key="1">
    <citation type="journal article" date="2021" name="Sci. Rep.">
        <title>The genome of the diatom Chaetoceros tenuissimus carries an ancient integrated fragment of an extant virus.</title>
        <authorList>
            <person name="Hongo Y."/>
            <person name="Kimura K."/>
            <person name="Takaki Y."/>
            <person name="Yoshida Y."/>
            <person name="Baba S."/>
            <person name="Kobayashi G."/>
            <person name="Nagasaki K."/>
            <person name="Hano T."/>
            <person name="Tomaru Y."/>
        </authorList>
    </citation>
    <scope>NUCLEOTIDE SEQUENCE [LARGE SCALE GENOMIC DNA]</scope>
    <source>
        <strain evidence="7 8">NIES-3715</strain>
    </source>
</reference>
<dbReference type="InterPro" id="IPR002657">
    <property type="entry name" value="BilAc:Na_symport/Acr3"/>
</dbReference>
<keyword evidence="3 6" id="KW-0812">Transmembrane</keyword>
<keyword evidence="5 6" id="KW-0472">Membrane</keyword>
<feature type="transmembrane region" description="Helical" evidence="6">
    <location>
        <begin position="59"/>
        <end position="76"/>
    </location>
</feature>